<dbReference type="EnsemblPlants" id="MELO3C018318.2.1">
    <property type="protein sequence ID" value="MELO3C018318.2.1"/>
    <property type="gene ID" value="MELO3C018318.2"/>
</dbReference>
<sequence>MKTSTVTPYVGHAVRTMLQMNFGFAVISMRNGSMGSLLY</sequence>
<proteinExistence type="predicted"/>
<reference evidence="1" key="1">
    <citation type="submission" date="2023-03" db="UniProtKB">
        <authorList>
            <consortium name="EnsemblPlants"/>
        </authorList>
    </citation>
    <scope>IDENTIFICATION</scope>
</reference>
<protein>
    <submittedName>
        <fullName evidence="1">Uncharacterized protein</fullName>
    </submittedName>
</protein>
<accession>A0A9I9DGH8</accession>
<evidence type="ECO:0000313" key="1">
    <source>
        <dbReference type="EnsemblPlants" id="MELO3C018318.2.1"/>
    </source>
</evidence>
<dbReference type="Gramene" id="MELO3C018318.2.1">
    <property type="protein sequence ID" value="MELO3C018318.2.1"/>
    <property type="gene ID" value="MELO3C018318.2"/>
</dbReference>
<organism evidence="1">
    <name type="scientific">Cucumis melo</name>
    <name type="common">Muskmelon</name>
    <dbReference type="NCBI Taxonomy" id="3656"/>
    <lineage>
        <taxon>Eukaryota</taxon>
        <taxon>Viridiplantae</taxon>
        <taxon>Streptophyta</taxon>
        <taxon>Embryophyta</taxon>
        <taxon>Tracheophyta</taxon>
        <taxon>Spermatophyta</taxon>
        <taxon>Magnoliopsida</taxon>
        <taxon>eudicotyledons</taxon>
        <taxon>Gunneridae</taxon>
        <taxon>Pentapetalae</taxon>
        <taxon>rosids</taxon>
        <taxon>fabids</taxon>
        <taxon>Cucurbitales</taxon>
        <taxon>Cucurbitaceae</taxon>
        <taxon>Benincaseae</taxon>
        <taxon>Cucumis</taxon>
    </lineage>
</organism>
<name>A0A9I9DGH8_CUCME</name>
<dbReference type="AlphaFoldDB" id="A0A9I9DGH8"/>